<sequence>MSSYSYVINKHGNKFYSVTKSEIHEVEKNLNLKLPIELVNFYLEVGYGFIKGSEYNINRIMDPFSIRDFRLRLNDYEFYPDIELYEDLEVNNLIFFEGNESALMSIELTQNNKNPIYYGELKIADSLTSFLFEIQENDEYYLNFF</sequence>
<dbReference type="InterPro" id="IPR018958">
    <property type="entry name" value="Knr4/Smi1-like_dom"/>
</dbReference>
<proteinExistence type="predicted"/>
<dbReference type="EMBL" id="NPBV01000001">
    <property type="protein sequence ID" value="PAD23105.1"/>
    <property type="molecule type" value="Genomic_DNA"/>
</dbReference>
<evidence type="ECO:0000259" key="1">
    <source>
        <dbReference type="SMART" id="SM00860"/>
    </source>
</evidence>
<dbReference type="Proteomes" id="UP000216013">
    <property type="component" value="Unassembled WGS sequence"/>
</dbReference>
<evidence type="ECO:0000313" key="2">
    <source>
        <dbReference type="EMBL" id="PAD23105.1"/>
    </source>
</evidence>
<dbReference type="Gene3D" id="3.40.1580.10">
    <property type="entry name" value="SMI1/KNR4-like"/>
    <property type="match status" value="1"/>
</dbReference>
<dbReference type="InterPro" id="IPR037883">
    <property type="entry name" value="Knr4/Smi1-like_sf"/>
</dbReference>
<reference evidence="2 3" key="1">
    <citation type="submission" date="2017-07" db="EMBL/GenBank/DDBJ databases">
        <title>Isolation and whole genome analysis of endospore-forming bacteria from heroin.</title>
        <authorList>
            <person name="Kalinowski J."/>
            <person name="Ahrens B."/>
            <person name="Al-Dilaimi A."/>
            <person name="Winkler A."/>
            <person name="Wibberg D."/>
            <person name="Schleenbecker U."/>
            <person name="Ruckert C."/>
            <person name="Wolfel R."/>
            <person name="Grass G."/>
        </authorList>
    </citation>
    <scope>NUCLEOTIDE SEQUENCE [LARGE SCALE GENOMIC DNA]</scope>
    <source>
        <strain evidence="2 3">7528</strain>
    </source>
</reference>
<dbReference type="SMART" id="SM00860">
    <property type="entry name" value="SMI1_KNR4"/>
    <property type="match status" value="1"/>
</dbReference>
<organism evidence="2 3">
    <name type="scientific">Terribacillus saccharophilus</name>
    <dbReference type="NCBI Taxonomy" id="361277"/>
    <lineage>
        <taxon>Bacteria</taxon>
        <taxon>Bacillati</taxon>
        <taxon>Bacillota</taxon>
        <taxon>Bacilli</taxon>
        <taxon>Bacillales</taxon>
        <taxon>Bacillaceae</taxon>
        <taxon>Terribacillus</taxon>
    </lineage>
</organism>
<evidence type="ECO:0000313" key="3">
    <source>
        <dbReference type="Proteomes" id="UP000216013"/>
    </source>
</evidence>
<comment type="caution">
    <text evidence="2">The sequence shown here is derived from an EMBL/GenBank/DDBJ whole genome shotgun (WGS) entry which is preliminary data.</text>
</comment>
<dbReference type="Pfam" id="PF14568">
    <property type="entry name" value="SUKH_6"/>
    <property type="match status" value="1"/>
</dbReference>
<gene>
    <name evidence="2" type="ORF">CHH64_00370</name>
</gene>
<accession>A0A268AG56</accession>
<dbReference type="RefSeq" id="WP_095260212.1">
    <property type="nucleotide sequence ID" value="NZ_NPBV01000001.1"/>
</dbReference>
<dbReference type="SUPFAM" id="SSF160631">
    <property type="entry name" value="SMI1/KNR4-like"/>
    <property type="match status" value="1"/>
</dbReference>
<name>A0A268AG56_9BACI</name>
<feature type="domain" description="Knr4/Smi1-like" evidence="1">
    <location>
        <begin position="17"/>
        <end position="133"/>
    </location>
</feature>
<dbReference type="AlphaFoldDB" id="A0A268AG56"/>
<protein>
    <recommendedName>
        <fullName evidence="1">Knr4/Smi1-like domain-containing protein</fullName>
    </recommendedName>
</protein>